<keyword evidence="10" id="KW-1185">Reference proteome</keyword>
<keyword evidence="4 8" id="KW-0812">Transmembrane</keyword>
<feature type="transmembrane region" description="Helical" evidence="8">
    <location>
        <begin position="227"/>
        <end position="245"/>
    </location>
</feature>
<dbReference type="GO" id="GO:0005886">
    <property type="term" value="C:plasma membrane"/>
    <property type="evidence" value="ECO:0007669"/>
    <property type="project" value="UniProtKB-SubCell"/>
</dbReference>
<dbReference type="Pfam" id="PF02535">
    <property type="entry name" value="Zip"/>
    <property type="match status" value="1"/>
</dbReference>
<keyword evidence="3" id="KW-1003">Cell membrane</keyword>
<feature type="transmembrane region" description="Helical" evidence="8">
    <location>
        <begin position="40"/>
        <end position="61"/>
    </location>
</feature>
<dbReference type="HOGENOM" id="CLU_015114_1_2_0"/>
<dbReference type="AlphaFoldDB" id="A8F546"/>
<evidence type="ECO:0000256" key="4">
    <source>
        <dbReference type="ARBA" id="ARBA00022692"/>
    </source>
</evidence>
<evidence type="ECO:0000256" key="5">
    <source>
        <dbReference type="ARBA" id="ARBA00022833"/>
    </source>
</evidence>
<dbReference type="Proteomes" id="UP000002016">
    <property type="component" value="Chromosome"/>
</dbReference>
<comment type="subcellular location">
    <subcellularLocation>
        <location evidence="1">Cell membrane</location>
        <topology evidence="1">Multi-pass membrane protein</topology>
    </subcellularLocation>
</comment>
<protein>
    <submittedName>
        <fullName evidence="9">Zinc/iron permease</fullName>
    </submittedName>
</protein>
<dbReference type="KEGG" id="tle:Tlet_0714"/>
<feature type="transmembrane region" description="Helical" evidence="8">
    <location>
        <begin position="194"/>
        <end position="215"/>
    </location>
</feature>
<evidence type="ECO:0000256" key="3">
    <source>
        <dbReference type="ARBA" id="ARBA00022475"/>
    </source>
</evidence>
<comment type="similarity">
    <text evidence="2">Belongs to the ZIP transporter (TC 2.A.5) family.</text>
</comment>
<evidence type="ECO:0000256" key="8">
    <source>
        <dbReference type="SAM" id="Phobius"/>
    </source>
</evidence>
<keyword evidence="5" id="KW-0862">Zinc</keyword>
<reference evidence="9 10" key="1">
    <citation type="submission" date="2007-08" db="EMBL/GenBank/DDBJ databases">
        <title>Complete sequence of Thermotoga lettingae TMO.</title>
        <authorList>
            <consortium name="US DOE Joint Genome Institute"/>
            <person name="Copeland A."/>
            <person name="Lucas S."/>
            <person name="Lapidus A."/>
            <person name="Barry K."/>
            <person name="Glavina del Rio T."/>
            <person name="Dalin E."/>
            <person name="Tice H."/>
            <person name="Pitluck S."/>
            <person name="Foster B."/>
            <person name="Bruce D."/>
            <person name="Schmutz J."/>
            <person name="Larimer F."/>
            <person name="Land M."/>
            <person name="Hauser L."/>
            <person name="Kyrpides N."/>
            <person name="Mikhailova N."/>
            <person name="Nelson K."/>
            <person name="Gogarten J.P."/>
            <person name="Noll K."/>
            <person name="Richardson P."/>
        </authorList>
    </citation>
    <scope>NUCLEOTIDE SEQUENCE [LARGE SCALE GENOMIC DNA]</scope>
    <source>
        <strain evidence="10">ATCC BAA-301 / DSM 14385 / NBRC 107922 / TMO</strain>
    </source>
</reference>
<dbReference type="InterPro" id="IPR003689">
    <property type="entry name" value="ZIP"/>
</dbReference>
<keyword evidence="7 8" id="KW-0472">Membrane</keyword>
<reference evidence="9 10" key="2">
    <citation type="journal article" date="2009" name="Proc. Natl. Acad. Sci. U.S.A.">
        <title>On the chimeric nature, thermophilic origin, and phylogenetic placement of the Thermotogales.</title>
        <authorList>
            <person name="Zhaxybayeva O."/>
            <person name="Swithers K.S."/>
            <person name="Lapierre P."/>
            <person name="Fournier G.P."/>
            <person name="Bickhart D.M."/>
            <person name="DeBoy R.T."/>
            <person name="Nelson K.E."/>
            <person name="Nesbo C.L."/>
            <person name="Doolittle W.F."/>
            <person name="Gogarten J.P."/>
            <person name="Noll K.M."/>
        </authorList>
    </citation>
    <scope>NUCLEOTIDE SEQUENCE [LARGE SCALE GENOMIC DNA]</scope>
    <source>
        <strain evidence="10">ATCC BAA-301 / DSM 14385 / NBRC 107922 / TMO</strain>
    </source>
</reference>
<organism evidence="9 10">
    <name type="scientific">Pseudothermotoga lettingae (strain ATCC BAA-301 / DSM 14385 / NBRC 107922 / TMO)</name>
    <name type="common">Thermotoga lettingae</name>
    <dbReference type="NCBI Taxonomy" id="416591"/>
    <lineage>
        <taxon>Bacteria</taxon>
        <taxon>Thermotogati</taxon>
        <taxon>Thermotogota</taxon>
        <taxon>Thermotogae</taxon>
        <taxon>Thermotogales</taxon>
        <taxon>Thermotogaceae</taxon>
        <taxon>Pseudothermotoga</taxon>
    </lineage>
</organism>
<evidence type="ECO:0000256" key="7">
    <source>
        <dbReference type="ARBA" id="ARBA00023136"/>
    </source>
</evidence>
<feature type="transmembrane region" description="Helical" evidence="8">
    <location>
        <begin position="67"/>
        <end position="87"/>
    </location>
</feature>
<evidence type="ECO:0000313" key="10">
    <source>
        <dbReference type="Proteomes" id="UP000002016"/>
    </source>
</evidence>
<feature type="transmembrane region" description="Helical" evidence="8">
    <location>
        <begin position="107"/>
        <end position="128"/>
    </location>
</feature>
<evidence type="ECO:0000256" key="1">
    <source>
        <dbReference type="ARBA" id="ARBA00004651"/>
    </source>
</evidence>
<evidence type="ECO:0000256" key="2">
    <source>
        <dbReference type="ARBA" id="ARBA00006939"/>
    </source>
</evidence>
<dbReference type="OrthoDB" id="9787346at2"/>
<dbReference type="EMBL" id="CP000812">
    <property type="protein sequence ID" value="ABV33280.1"/>
    <property type="molecule type" value="Genomic_DNA"/>
</dbReference>
<feature type="transmembrane region" description="Helical" evidence="8">
    <location>
        <begin position="7"/>
        <end position="28"/>
    </location>
</feature>
<dbReference type="PANTHER" id="PTHR11040:SF211">
    <property type="entry name" value="ZINC TRANSPORTER ZIP11"/>
    <property type="match status" value="1"/>
</dbReference>
<accession>A8F546</accession>
<name>A8F546_PSELT</name>
<dbReference type="STRING" id="416591.Tlet_0714"/>
<feature type="transmembrane region" description="Helical" evidence="8">
    <location>
        <begin position="134"/>
        <end position="154"/>
    </location>
</feature>
<dbReference type="eggNOG" id="COG0428">
    <property type="taxonomic scope" value="Bacteria"/>
</dbReference>
<keyword evidence="6 8" id="KW-1133">Transmembrane helix</keyword>
<evidence type="ECO:0000313" key="9">
    <source>
        <dbReference type="EMBL" id="ABV33280.1"/>
    </source>
</evidence>
<feature type="transmembrane region" description="Helical" evidence="8">
    <location>
        <begin position="166"/>
        <end position="188"/>
    </location>
</feature>
<evidence type="ECO:0000256" key="6">
    <source>
        <dbReference type="ARBA" id="ARBA00022989"/>
    </source>
</evidence>
<dbReference type="RefSeq" id="WP_012002761.1">
    <property type="nucleotide sequence ID" value="NC_009828.1"/>
</dbReference>
<dbReference type="PANTHER" id="PTHR11040">
    <property type="entry name" value="ZINC/IRON TRANSPORTER"/>
    <property type="match status" value="1"/>
</dbReference>
<sequence length="246" mass="25882">MSELLKGIIYSALAGASTGLGALPFLFFRKGASEKFINGSLGFAAGVMLAASAFSLVIPSMELGGPLRFVIGFLIGGLIVDLIDKIVPHEHFMKGHEGIETRRLKAIWLFVIAITIHNFPEGMAVGVGGYTPHALSIAVAIGIQNIPEGAAVAASLINAGYKPLKAFLVSFLTGLVEIFGGATGAILSGISSKLMPYLMATAAGAMIFVISDEVIPETHLRGRERMVTYWILTGFSCMAVLDLILG</sequence>
<gene>
    <name evidence="9" type="ordered locus">Tlet_0714</name>
</gene>
<proteinExistence type="inferred from homology"/>
<dbReference type="GO" id="GO:0005385">
    <property type="term" value="F:zinc ion transmembrane transporter activity"/>
    <property type="evidence" value="ECO:0007669"/>
    <property type="project" value="TreeGrafter"/>
</dbReference>